<accession>A0AAV4ACC0</accession>
<sequence>MIRILEAGRSHYPPNANVHGMSHQGCMNDGTGDCPPGLHTCAGKRCKADPVSFPVLGEVISPTGIGFCVCSSVSRFVETGPAYCITDMLSGHCEEFRLASGTDDPLTRFLGIRWSFGQGREASPQQGDLRLLSPLSGWGADDGVRTLDRRVPAYLRTESLATAIIFYNVTRRLRSPA</sequence>
<dbReference type="AlphaFoldDB" id="A0AAV4ACC0"/>
<protein>
    <submittedName>
        <fullName evidence="1">Uncharacterized protein</fullName>
    </submittedName>
</protein>
<evidence type="ECO:0000313" key="2">
    <source>
        <dbReference type="Proteomes" id="UP000735302"/>
    </source>
</evidence>
<gene>
    <name evidence="1" type="ORF">PoB_003081100</name>
</gene>
<evidence type="ECO:0000313" key="1">
    <source>
        <dbReference type="EMBL" id="GFO04306.1"/>
    </source>
</evidence>
<dbReference type="Proteomes" id="UP000735302">
    <property type="component" value="Unassembled WGS sequence"/>
</dbReference>
<keyword evidence="2" id="KW-1185">Reference proteome</keyword>
<organism evidence="1 2">
    <name type="scientific">Plakobranchus ocellatus</name>
    <dbReference type="NCBI Taxonomy" id="259542"/>
    <lineage>
        <taxon>Eukaryota</taxon>
        <taxon>Metazoa</taxon>
        <taxon>Spiralia</taxon>
        <taxon>Lophotrochozoa</taxon>
        <taxon>Mollusca</taxon>
        <taxon>Gastropoda</taxon>
        <taxon>Heterobranchia</taxon>
        <taxon>Euthyneura</taxon>
        <taxon>Panpulmonata</taxon>
        <taxon>Sacoglossa</taxon>
        <taxon>Placobranchoidea</taxon>
        <taxon>Plakobranchidae</taxon>
        <taxon>Plakobranchus</taxon>
    </lineage>
</organism>
<dbReference type="EMBL" id="BLXT01003738">
    <property type="protein sequence ID" value="GFO04306.1"/>
    <property type="molecule type" value="Genomic_DNA"/>
</dbReference>
<proteinExistence type="predicted"/>
<comment type="caution">
    <text evidence="1">The sequence shown here is derived from an EMBL/GenBank/DDBJ whole genome shotgun (WGS) entry which is preliminary data.</text>
</comment>
<reference evidence="1 2" key="1">
    <citation type="journal article" date="2021" name="Elife">
        <title>Chloroplast acquisition without the gene transfer in kleptoplastic sea slugs, Plakobranchus ocellatus.</title>
        <authorList>
            <person name="Maeda T."/>
            <person name="Takahashi S."/>
            <person name="Yoshida T."/>
            <person name="Shimamura S."/>
            <person name="Takaki Y."/>
            <person name="Nagai Y."/>
            <person name="Toyoda A."/>
            <person name="Suzuki Y."/>
            <person name="Arimoto A."/>
            <person name="Ishii H."/>
            <person name="Satoh N."/>
            <person name="Nishiyama T."/>
            <person name="Hasebe M."/>
            <person name="Maruyama T."/>
            <person name="Minagawa J."/>
            <person name="Obokata J."/>
            <person name="Shigenobu S."/>
        </authorList>
    </citation>
    <scope>NUCLEOTIDE SEQUENCE [LARGE SCALE GENOMIC DNA]</scope>
</reference>
<name>A0AAV4ACC0_9GAST</name>